<evidence type="ECO:0008006" key="4">
    <source>
        <dbReference type="Google" id="ProtNLM"/>
    </source>
</evidence>
<dbReference type="Proteomes" id="UP000645462">
    <property type="component" value="Unassembled WGS sequence"/>
</dbReference>
<comment type="caution">
    <text evidence="2">The sequence shown here is derived from an EMBL/GenBank/DDBJ whole genome shotgun (WGS) entry which is preliminary data.</text>
</comment>
<feature type="chain" id="PRO_5045244629" description="Sel1 repeat family protein" evidence="1">
    <location>
        <begin position="21"/>
        <end position="258"/>
    </location>
</feature>
<evidence type="ECO:0000256" key="1">
    <source>
        <dbReference type="SAM" id="SignalP"/>
    </source>
</evidence>
<reference evidence="3" key="1">
    <citation type="journal article" date="2019" name="Int. J. Syst. Evol. Microbiol.">
        <title>The Global Catalogue of Microorganisms (GCM) 10K type strain sequencing project: providing services to taxonomists for standard genome sequencing and annotation.</title>
        <authorList>
            <consortium name="The Broad Institute Genomics Platform"/>
            <consortium name="The Broad Institute Genome Sequencing Center for Infectious Disease"/>
            <person name="Wu L."/>
            <person name="Ma J."/>
        </authorList>
    </citation>
    <scope>NUCLEOTIDE SEQUENCE [LARGE SCALE GENOMIC DNA]</scope>
    <source>
        <strain evidence="3">CGMCC 1.12478</strain>
    </source>
</reference>
<keyword evidence="3" id="KW-1185">Reference proteome</keyword>
<dbReference type="SUPFAM" id="SSF81901">
    <property type="entry name" value="HCP-like"/>
    <property type="match status" value="1"/>
</dbReference>
<name>A0ABQ1KXB4_9RHOB</name>
<proteinExistence type="predicted"/>
<feature type="signal peptide" evidence="1">
    <location>
        <begin position="1"/>
        <end position="20"/>
    </location>
</feature>
<evidence type="ECO:0000313" key="2">
    <source>
        <dbReference type="EMBL" id="GGC11320.1"/>
    </source>
</evidence>
<sequence>MGNAVLPAILAISMATGLSAQPVPLNPEGPETMSQTDVVVVDFVFENRVRKTNNLPTAALRSARRQMLGGGYISLDKLRALADAGDGLAAFRYAKALQERDTPDPTGAIAHYYAIAAYTGRDFAVRPLVRLLKSDGTGYSASRLRHALNAMKVQALSGNTDAAVLLGQMYADGVPFGQDLALAQTYLTESPDGPKPRAILQLAVAMMSDPDDASDGHPGARSALMLAASTDDLSVRVTAENLLRLLDTTSIFQTEVTQ</sequence>
<organism evidence="2 3">
    <name type="scientific">Marivita lacus</name>
    <dbReference type="NCBI Taxonomy" id="1323742"/>
    <lineage>
        <taxon>Bacteria</taxon>
        <taxon>Pseudomonadati</taxon>
        <taxon>Pseudomonadota</taxon>
        <taxon>Alphaproteobacteria</taxon>
        <taxon>Rhodobacterales</taxon>
        <taxon>Roseobacteraceae</taxon>
        <taxon>Marivita</taxon>
    </lineage>
</organism>
<gene>
    <name evidence="2" type="ORF">GCM10011363_29970</name>
</gene>
<evidence type="ECO:0000313" key="3">
    <source>
        <dbReference type="Proteomes" id="UP000645462"/>
    </source>
</evidence>
<dbReference type="EMBL" id="BMFC01000008">
    <property type="protein sequence ID" value="GGC11320.1"/>
    <property type="molecule type" value="Genomic_DNA"/>
</dbReference>
<protein>
    <recommendedName>
        <fullName evidence="4">Sel1 repeat family protein</fullName>
    </recommendedName>
</protein>
<dbReference type="InterPro" id="IPR011990">
    <property type="entry name" value="TPR-like_helical_dom_sf"/>
</dbReference>
<keyword evidence="1" id="KW-0732">Signal</keyword>
<dbReference type="RefSeq" id="WP_188482856.1">
    <property type="nucleotide sequence ID" value="NZ_BMFC01000008.1"/>
</dbReference>
<dbReference type="Gene3D" id="1.25.40.10">
    <property type="entry name" value="Tetratricopeptide repeat domain"/>
    <property type="match status" value="1"/>
</dbReference>
<accession>A0ABQ1KXB4</accession>